<evidence type="ECO:0000313" key="9">
    <source>
        <dbReference type="EMBL" id="CAL5131422.1"/>
    </source>
</evidence>
<feature type="domain" description="FAD-binding FR-type" evidence="8">
    <location>
        <begin position="305"/>
        <end position="422"/>
    </location>
</feature>
<evidence type="ECO:0000256" key="6">
    <source>
        <dbReference type="SAM" id="MobiDB-lite"/>
    </source>
</evidence>
<feature type="region of interest" description="Disordered" evidence="6">
    <location>
        <begin position="1"/>
        <end position="27"/>
    </location>
</feature>
<dbReference type="SMART" id="SM01117">
    <property type="entry name" value="Cyt-b5"/>
    <property type="match status" value="1"/>
</dbReference>
<dbReference type="PROSITE" id="PS50255">
    <property type="entry name" value="CYTOCHROME_B5_2"/>
    <property type="match status" value="1"/>
</dbReference>
<feature type="binding site" evidence="5">
    <location>
        <position position="398"/>
    </location>
    <ligand>
        <name>FAD</name>
        <dbReference type="ChEBI" id="CHEBI:57692"/>
    </ligand>
</feature>
<dbReference type="SUPFAM" id="SSF63380">
    <property type="entry name" value="Riboflavin synthase domain-like"/>
    <property type="match status" value="1"/>
</dbReference>
<feature type="binding site" evidence="5">
    <location>
        <position position="397"/>
    </location>
    <ligand>
        <name>FAD</name>
        <dbReference type="ChEBI" id="CHEBI:57692"/>
    </ligand>
</feature>
<keyword evidence="3 5" id="KW-0274">FAD</keyword>
<dbReference type="EMBL" id="CAXLJL010000090">
    <property type="protein sequence ID" value="CAL5131422.1"/>
    <property type="molecule type" value="Genomic_DNA"/>
</dbReference>
<keyword evidence="4" id="KW-0560">Oxidoreductase</keyword>
<dbReference type="Pfam" id="PF00970">
    <property type="entry name" value="FAD_binding_6"/>
    <property type="match status" value="1"/>
</dbReference>
<dbReference type="Proteomes" id="UP001497525">
    <property type="component" value="Unassembled WGS sequence"/>
</dbReference>
<feature type="domain" description="Cytochrome b5 heme-binding" evidence="7">
    <location>
        <begin position="52"/>
        <end position="131"/>
    </location>
</feature>
<dbReference type="InterPro" id="IPR001433">
    <property type="entry name" value="OxRdtase_FAD/NAD-bd"/>
</dbReference>
<comment type="cofactor">
    <cofactor evidence="1 5">
        <name>FAD</name>
        <dbReference type="ChEBI" id="CHEBI:57692"/>
    </cofactor>
</comment>
<dbReference type="InterPro" id="IPR001199">
    <property type="entry name" value="Cyt_B5-like_heme/steroid-bd"/>
</dbReference>
<dbReference type="InterPro" id="IPR008333">
    <property type="entry name" value="Cbr1-like_FAD-bd_dom"/>
</dbReference>
<evidence type="ECO:0000256" key="3">
    <source>
        <dbReference type="ARBA" id="ARBA00022827"/>
    </source>
</evidence>
<dbReference type="InterPro" id="IPR036400">
    <property type="entry name" value="Cyt_B5-like_heme/steroid_sf"/>
</dbReference>
<proteinExistence type="predicted"/>
<evidence type="ECO:0000259" key="7">
    <source>
        <dbReference type="PROSITE" id="PS50255"/>
    </source>
</evidence>
<evidence type="ECO:0000256" key="5">
    <source>
        <dbReference type="PIRSR" id="PIRSR601834-1"/>
    </source>
</evidence>
<dbReference type="Gene3D" id="3.40.50.80">
    <property type="entry name" value="Nucleotide-binding domain of ferredoxin-NADP reductase (FNR) module"/>
    <property type="match status" value="1"/>
</dbReference>
<dbReference type="Pfam" id="PF00175">
    <property type="entry name" value="NAD_binding_1"/>
    <property type="match status" value="1"/>
</dbReference>
<dbReference type="PRINTS" id="PR00406">
    <property type="entry name" value="CYTB5RDTASE"/>
</dbReference>
<dbReference type="GO" id="GO:0016491">
    <property type="term" value="F:oxidoreductase activity"/>
    <property type="evidence" value="ECO:0007669"/>
    <property type="project" value="UniProtKB-KW"/>
</dbReference>
<dbReference type="Pfam" id="PF00173">
    <property type="entry name" value="Cyt-b5"/>
    <property type="match status" value="1"/>
</dbReference>
<dbReference type="CDD" id="cd06183">
    <property type="entry name" value="cyt_b5_reduct_like"/>
    <property type="match status" value="1"/>
</dbReference>
<protein>
    <recommendedName>
        <fullName evidence="11">Cytochrome-b5 reductase</fullName>
    </recommendedName>
</protein>
<evidence type="ECO:0000256" key="2">
    <source>
        <dbReference type="ARBA" id="ARBA00022630"/>
    </source>
</evidence>
<evidence type="ECO:0000259" key="8">
    <source>
        <dbReference type="PROSITE" id="PS51384"/>
    </source>
</evidence>
<dbReference type="GO" id="GO:0005739">
    <property type="term" value="C:mitochondrion"/>
    <property type="evidence" value="ECO:0007669"/>
    <property type="project" value="TreeGrafter"/>
</dbReference>
<keyword evidence="2 5" id="KW-0285">Flavoprotein</keyword>
<feature type="binding site" evidence="5">
    <location>
        <position position="360"/>
    </location>
    <ligand>
        <name>FAD</name>
        <dbReference type="ChEBI" id="CHEBI:57692"/>
    </ligand>
</feature>
<feature type="binding site" evidence="5">
    <location>
        <position position="388"/>
    </location>
    <ligand>
        <name>FAD</name>
        <dbReference type="ChEBI" id="CHEBI:57692"/>
    </ligand>
</feature>
<dbReference type="PANTHER" id="PTHR19370">
    <property type="entry name" value="NADH-CYTOCHROME B5 REDUCTASE"/>
    <property type="match status" value="1"/>
</dbReference>
<dbReference type="SUPFAM" id="SSF52343">
    <property type="entry name" value="Ferredoxin reductase-like, C-terminal NADP-linked domain"/>
    <property type="match status" value="1"/>
</dbReference>
<comment type="caution">
    <text evidence="9">The sequence shown here is derived from an EMBL/GenBank/DDBJ whole genome shotgun (WGS) entry which is preliminary data.</text>
</comment>
<evidence type="ECO:0008006" key="11">
    <source>
        <dbReference type="Google" id="ProtNLM"/>
    </source>
</evidence>
<dbReference type="AlphaFoldDB" id="A0AAV2T7K6"/>
<dbReference type="Gene3D" id="2.40.30.10">
    <property type="entry name" value="Translation factors"/>
    <property type="match status" value="1"/>
</dbReference>
<dbReference type="SUPFAM" id="SSF55856">
    <property type="entry name" value="Cytochrome b5-like heme/steroid binding domain"/>
    <property type="match status" value="1"/>
</dbReference>
<feature type="binding site" evidence="5">
    <location>
        <position position="450"/>
    </location>
    <ligand>
        <name>FAD</name>
        <dbReference type="ChEBI" id="CHEBI:57692"/>
    </ligand>
</feature>
<dbReference type="InterPro" id="IPR001834">
    <property type="entry name" value="CBR-like"/>
</dbReference>
<dbReference type="PANTHER" id="PTHR19370:SF185">
    <property type="entry name" value="NADH-CYTOCHROME B5 REDUCTASE"/>
    <property type="match status" value="1"/>
</dbReference>
<dbReference type="Gene3D" id="3.10.120.10">
    <property type="entry name" value="Cytochrome b5-like heme/steroid binding domain"/>
    <property type="match status" value="1"/>
</dbReference>
<dbReference type="PROSITE" id="PS51384">
    <property type="entry name" value="FAD_FR"/>
    <property type="match status" value="1"/>
</dbReference>
<gene>
    <name evidence="9" type="ORF">CDAUBV1_LOCUS3836</name>
</gene>
<sequence>MAEKPRNIPLLLTPDDEDKKSVQKQARRPVKGIGQWIMHMNSEEYLHLVPGSADISSGQLAVHNSEDDLWMALPHEGRLSVFDITSFAPYHPGGIEILLQNAGRDASEAFRMAHAYVNVDMVGRLRKGFLRKTAGRSYPKLLPNMMPPFATTTVRREKPAWNWELSQNRSISLSVMFPTFGHAPEPLSWMDNLRSIVVWYSHSDSESDSTETNSLLFRTVLDNVYHCFEFRLLSSYVPDLQSFQPLLSVNRDSSQLSLSKPRICLGLKSKDSSSGSSSHCPTSIGSVLLDILTPTNAELNTHSDRSFIRCRVVESKRLQGTRYRFLHLAWSANSAWMPFPIGHHCILRLRDSTDGYISRPYTPVPHTLFGASAPTICPRLSPFDAYFLVKVYRDGQMSPLLDALKPDDELEISLPIGHMPINFMSSLTGIPPQNSPWTDIFMLAAGSGITPMLRVIDSILYGSGADGSAPCPTTLHMICFDRTQADQVLTNELEKLCIKFSDRLSVLRVLSEAKSELPSGAKFVTGIISDDICRTGLLTLTLSGKEPISVADSTLWLICGPSGFNKTALEIAKHWFVPDKNIVVFKG</sequence>
<feature type="binding site" evidence="5">
    <location>
        <position position="359"/>
    </location>
    <ligand>
        <name>FAD</name>
        <dbReference type="ChEBI" id="CHEBI:57692"/>
    </ligand>
</feature>
<accession>A0AAV2T7K6</accession>
<organism evidence="9 10">
    <name type="scientific">Calicophoron daubneyi</name>
    <name type="common">Rumen fluke</name>
    <name type="synonym">Paramphistomum daubneyi</name>
    <dbReference type="NCBI Taxonomy" id="300641"/>
    <lineage>
        <taxon>Eukaryota</taxon>
        <taxon>Metazoa</taxon>
        <taxon>Spiralia</taxon>
        <taxon>Lophotrochozoa</taxon>
        <taxon>Platyhelminthes</taxon>
        <taxon>Trematoda</taxon>
        <taxon>Digenea</taxon>
        <taxon>Plagiorchiida</taxon>
        <taxon>Pronocephalata</taxon>
        <taxon>Paramphistomoidea</taxon>
        <taxon>Paramphistomidae</taxon>
        <taxon>Calicophoron</taxon>
    </lineage>
</organism>
<dbReference type="GO" id="GO:0071949">
    <property type="term" value="F:FAD binding"/>
    <property type="evidence" value="ECO:0007669"/>
    <property type="project" value="TreeGrafter"/>
</dbReference>
<evidence type="ECO:0000256" key="4">
    <source>
        <dbReference type="ARBA" id="ARBA00023002"/>
    </source>
</evidence>
<evidence type="ECO:0000313" key="10">
    <source>
        <dbReference type="Proteomes" id="UP001497525"/>
    </source>
</evidence>
<evidence type="ECO:0000256" key="1">
    <source>
        <dbReference type="ARBA" id="ARBA00001974"/>
    </source>
</evidence>
<dbReference type="InterPro" id="IPR017927">
    <property type="entry name" value="FAD-bd_FR_type"/>
</dbReference>
<dbReference type="InterPro" id="IPR039261">
    <property type="entry name" value="FNR_nucleotide-bd"/>
</dbReference>
<dbReference type="InterPro" id="IPR017938">
    <property type="entry name" value="Riboflavin_synthase-like_b-brl"/>
</dbReference>
<feature type="binding site" evidence="5">
    <location>
        <position position="361"/>
    </location>
    <ligand>
        <name>FAD</name>
        <dbReference type="ChEBI" id="CHEBI:57692"/>
    </ligand>
</feature>
<feature type="binding site" evidence="5">
    <location>
        <position position="390"/>
    </location>
    <ligand>
        <name>FAD</name>
        <dbReference type="ChEBI" id="CHEBI:57692"/>
    </ligand>
</feature>
<reference evidence="9" key="1">
    <citation type="submission" date="2024-06" db="EMBL/GenBank/DDBJ databases">
        <authorList>
            <person name="Liu X."/>
            <person name="Lenzi L."/>
            <person name="Haldenby T S."/>
            <person name="Uol C."/>
        </authorList>
    </citation>
    <scope>NUCLEOTIDE SEQUENCE</scope>
</reference>
<name>A0AAV2T7K6_CALDB</name>